<protein>
    <recommendedName>
        <fullName evidence="3">Calcium-binding protein</fullName>
    </recommendedName>
</protein>
<dbReference type="PRINTS" id="PR00313">
    <property type="entry name" value="CABNDNGRPT"/>
</dbReference>
<evidence type="ECO:0000313" key="2">
    <source>
        <dbReference type="Proteomes" id="UP000188879"/>
    </source>
</evidence>
<accession>A0A1V2H8G6</accession>
<evidence type="ECO:0000313" key="1">
    <source>
        <dbReference type="EMBL" id="ONG59148.1"/>
    </source>
</evidence>
<keyword evidence="2" id="KW-1185">Reference proteome</keyword>
<sequence>MAYWLRSLHQALHVFDLTPDWLGAGVTVGSSKADTLTHTGGSHLILGVGGRDTITVEGVFSGLGNAVFGGAGDDTIKATGSRNLISGDGGNDFIQMGRGVGADNNYNVVLGGAGDDAIESCGKFNFISGGEGNDTINVTNTRFSYGEVNNVLEGGAGNDRIISDGIGSVLSGGRGDDYLLGSAATMNGFGTVLATGDLIGTAQTMNGGSGRDYFRFNTNSELIVEGDQDGVLSQGDEITGLLSVVTDYQKGEGIDIDAGGNSMVSSKVTLGGIEEGVDHLRMGGYSHAVVRGDMNEPGHFVVDEDGGDTMIVYNWTNDSSRFAMGSVVLLDYADEVTVVNYQDGLFLG</sequence>
<reference evidence="1 2" key="1">
    <citation type="submission" date="2016-10" db="EMBL/GenBank/DDBJ databases">
        <title>Draft Genome sequence of Roseomonas sp. strain M3.</title>
        <authorList>
            <person name="Subhash Y."/>
            <person name="Lee S."/>
        </authorList>
    </citation>
    <scope>NUCLEOTIDE SEQUENCE [LARGE SCALE GENOMIC DNA]</scope>
    <source>
        <strain evidence="1 2">M3</strain>
    </source>
</reference>
<name>A0A1V2H8G6_9PROT</name>
<proteinExistence type="predicted"/>
<comment type="caution">
    <text evidence="1">The sequence shown here is derived from an EMBL/GenBank/DDBJ whole genome shotgun (WGS) entry which is preliminary data.</text>
</comment>
<organism evidence="1 2">
    <name type="scientific">Teichococcus deserti</name>
    <dbReference type="NCBI Taxonomy" id="1817963"/>
    <lineage>
        <taxon>Bacteria</taxon>
        <taxon>Pseudomonadati</taxon>
        <taxon>Pseudomonadota</taxon>
        <taxon>Alphaproteobacteria</taxon>
        <taxon>Acetobacterales</taxon>
        <taxon>Roseomonadaceae</taxon>
        <taxon>Roseomonas</taxon>
    </lineage>
</organism>
<gene>
    <name evidence="1" type="ORF">BKE38_00295</name>
</gene>
<dbReference type="AlphaFoldDB" id="A0A1V2H8G6"/>
<dbReference type="InterPro" id="IPR001343">
    <property type="entry name" value="Hemolysn_Ca-bd"/>
</dbReference>
<dbReference type="OrthoDB" id="7273461at2"/>
<dbReference type="GO" id="GO:0005509">
    <property type="term" value="F:calcium ion binding"/>
    <property type="evidence" value="ECO:0007669"/>
    <property type="project" value="InterPro"/>
</dbReference>
<dbReference type="RefSeq" id="WP_076955375.1">
    <property type="nucleotide sequence ID" value="NZ_MLCO01000001.1"/>
</dbReference>
<dbReference type="Gene3D" id="2.160.20.160">
    <property type="match status" value="1"/>
</dbReference>
<dbReference type="SUPFAM" id="SSF51120">
    <property type="entry name" value="beta-Roll"/>
    <property type="match status" value="1"/>
</dbReference>
<dbReference type="InterPro" id="IPR011049">
    <property type="entry name" value="Serralysin-like_metalloprot_C"/>
</dbReference>
<dbReference type="Pfam" id="PF00353">
    <property type="entry name" value="HemolysinCabind"/>
    <property type="match status" value="4"/>
</dbReference>
<evidence type="ECO:0008006" key="3">
    <source>
        <dbReference type="Google" id="ProtNLM"/>
    </source>
</evidence>
<dbReference type="Proteomes" id="UP000188879">
    <property type="component" value="Unassembled WGS sequence"/>
</dbReference>
<dbReference type="EMBL" id="MLCO01000001">
    <property type="protein sequence ID" value="ONG59148.1"/>
    <property type="molecule type" value="Genomic_DNA"/>
</dbReference>